<comment type="caution">
    <text evidence="1">The sequence shown here is derived from an EMBL/GenBank/DDBJ whole genome shotgun (WGS) entry which is preliminary data.</text>
</comment>
<dbReference type="InterPro" id="IPR011659">
    <property type="entry name" value="WD40"/>
</dbReference>
<protein>
    <recommendedName>
        <fullName evidence="3">BRCT domain-containing protein</fullName>
    </recommendedName>
</protein>
<dbReference type="Gene3D" id="2.130.10.10">
    <property type="entry name" value="YVTN repeat-like/Quinoprotein amine dehydrogenase"/>
    <property type="match status" value="1"/>
</dbReference>
<evidence type="ECO:0008006" key="3">
    <source>
        <dbReference type="Google" id="ProtNLM"/>
    </source>
</evidence>
<dbReference type="Pfam" id="PF07676">
    <property type="entry name" value="PD40"/>
    <property type="match status" value="1"/>
</dbReference>
<proteinExistence type="predicted"/>
<reference evidence="1 2" key="1">
    <citation type="submission" date="2018-12" db="EMBL/GenBank/DDBJ databases">
        <title>Draft genome sequence of Embleya hyalina NBRC 13850T.</title>
        <authorList>
            <person name="Komaki H."/>
            <person name="Hosoyama A."/>
            <person name="Kimura A."/>
            <person name="Ichikawa N."/>
            <person name="Tamura T."/>
        </authorList>
    </citation>
    <scope>NUCLEOTIDE SEQUENCE [LARGE SCALE GENOMIC DNA]</scope>
    <source>
        <strain evidence="1 2">NBRC 13850</strain>
    </source>
</reference>
<dbReference type="SUPFAM" id="SSF82171">
    <property type="entry name" value="DPP6 N-terminal domain-like"/>
    <property type="match status" value="1"/>
</dbReference>
<dbReference type="Gene3D" id="3.40.50.10190">
    <property type="entry name" value="BRCT domain"/>
    <property type="match status" value="1"/>
</dbReference>
<dbReference type="AlphaFoldDB" id="A0A401YQU6"/>
<dbReference type="InterPro" id="IPR011042">
    <property type="entry name" value="6-blade_b-propeller_TolB-like"/>
</dbReference>
<evidence type="ECO:0000313" key="1">
    <source>
        <dbReference type="EMBL" id="GCD96972.1"/>
    </source>
</evidence>
<dbReference type="SUPFAM" id="SSF69322">
    <property type="entry name" value="Tricorn protease domain 2"/>
    <property type="match status" value="1"/>
</dbReference>
<dbReference type="RefSeq" id="WP_160161520.1">
    <property type="nucleotide sequence ID" value="NZ_BIFH01000022.1"/>
</dbReference>
<name>A0A401YQU6_9ACTN</name>
<dbReference type="EMBL" id="BIFH01000022">
    <property type="protein sequence ID" value="GCD96972.1"/>
    <property type="molecule type" value="Genomic_DNA"/>
</dbReference>
<dbReference type="Proteomes" id="UP000286931">
    <property type="component" value="Unassembled WGS sequence"/>
</dbReference>
<sequence>MDLRGRSVVLFGEFRSIGNTEAVHRLEALGARVTEAVTGETDLMFLATGEPGPIPRTEHMLRAPQFDEEALLGMLARGEGAAGPADEEPAPFLSRSAVPTDADAWYTLVAEADWSAFVPDRDLVPLRARLADLERHRGVTEAHRLATRRLRTTAAARLWHPFGHSAEIVGHAMSPDGRYLATGSWCPDGDYDAGGVLQIWEVASGRCVDTIPDVDGGVGWPGYGRTIQWSADGSRLAVAHATNVVGLWSPITHNVEPVATIDVSDGNSRPSSFALSPDGRSVYHHCTTNGDGGLQGCVVPLDRGALFWLPNHVTADHPYAMARGLSDDVREAFRHVEGHDDVGGWIENPVWSPDGTRLLGTNAICVDAGTRAVRWYVPASLAALGPDGHRVAVVTPDGLSFLDADSGRCEGGPFDLGTACTLRWADGRPNRLAVLTHGSDPVASFVHVFDAEQHTSSVAISHPRWRDGEERSGDRDMWAWAPDGNRAACLTDADTVELLSFADPVHPERLRAFPAEGARAVHWGAGDTIVLVADRRVRFVHAETGGVFGDFTLLRTPEGPSPVEGHDAYEYEPRTFPLDDRVWATTLEADVVVAPSDREEALDRVLTWAVGRRYAWPVRWGEPRVLADFRAAADLLDAEAGDVSG</sequence>
<dbReference type="OrthoDB" id="3795380at2"/>
<dbReference type="InterPro" id="IPR015943">
    <property type="entry name" value="WD40/YVTN_repeat-like_dom_sf"/>
</dbReference>
<evidence type="ECO:0000313" key="2">
    <source>
        <dbReference type="Proteomes" id="UP000286931"/>
    </source>
</evidence>
<gene>
    <name evidence="1" type="ORF">EHYA_04659</name>
</gene>
<dbReference type="Gene3D" id="2.120.10.30">
    <property type="entry name" value="TolB, C-terminal domain"/>
    <property type="match status" value="1"/>
</dbReference>
<keyword evidence="2" id="KW-1185">Reference proteome</keyword>
<dbReference type="InterPro" id="IPR036420">
    <property type="entry name" value="BRCT_dom_sf"/>
</dbReference>
<organism evidence="1 2">
    <name type="scientific">Embleya hyalina</name>
    <dbReference type="NCBI Taxonomy" id="516124"/>
    <lineage>
        <taxon>Bacteria</taxon>
        <taxon>Bacillati</taxon>
        <taxon>Actinomycetota</taxon>
        <taxon>Actinomycetes</taxon>
        <taxon>Kitasatosporales</taxon>
        <taxon>Streptomycetaceae</taxon>
        <taxon>Embleya</taxon>
    </lineage>
</organism>
<accession>A0A401YQU6</accession>